<dbReference type="AlphaFoldDB" id="A0A0G1WX11"/>
<protein>
    <submittedName>
        <fullName evidence="1">Uncharacterized protein</fullName>
    </submittedName>
</protein>
<dbReference type="Proteomes" id="UP000034273">
    <property type="component" value="Unassembled WGS sequence"/>
</dbReference>
<evidence type="ECO:0000313" key="1">
    <source>
        <dbReference type="EMBL" id="KKW23448.1"/>
    </source>
</evidence>
<name>A0A0G1WX11_9BACT</name>
<proteinExistence type="predicted"/>
<dbReference type="EMBL" id="LCQW01000023">
    <property type="protein sequence ID" value="KKW23448.1"/>
    <property type="molecule type" value="Genomic_DNA"/>
</dbReference>
<comment type="caution">
    <text evidence="1">The sequence shown here is derived from an EMBL/GenBank/DDBJ whole genome shotgun (WGS) entry which is preliminary data.</text>
</comment>
<evidence type="ECO:0000313" key="2">
    <source>
        <dbReference type="Proteomes" id="UP000034273"/>
    </source>
</evidence>
<gene>
    <name evidence="1" type="ORF">UY67_C0023G0017</name>
</gene>
<feature type="non-terminal residue" evidence="1">
    <location>
        <position position="1"/>
    </location>
</feature>
<organism evidence="1 2">
    <name type="scientific">Candidatus Kaiserbacteria bacterium GW2011_GWA2_52_12</name>
    <dbReference type="NCBI Taxonomy" id="1618671"/>
    <lineage>
        <taxon>Bacteria</taxon>
        <taxon>Candidatus Kaiseribacteriota</taxon>
    </lineage>
</organism>
<reference evidence="1 2" key="1">
    <citation type="journal article" date="2015" name="Nature">
        <title>rRNA introns, odd ribosomes, and small enigmatic genomes across a large radiation of phyla.</title>
        <authorList>
            <person name="Brown C.T."/>
            <person name="Hug L.A."/>
            <person name="Thomas B.C."/>
            <person name="Sharon I."/>
            <person name="Castelle C.J."/>
            <person name="Singh A."/>
            <person name="Wilkins M.J."/>
            <person name="Williams K.H."/>
            <person name="Banfield J.F."/>
        </authorList>
    </citation>
    <scope>NUCLEOTIDE SEQUENCE [LARGE SCALE GENOMIC DNA]</scope>
</reference>
<sequence length="41" mass="4803">AGVTKESLRTEMMKQTHLASAQEMQEAKHTLFKEIKRRMVQ</sequence>
<accession>A0A0G1WX11</accession>